<organism evidence="4 5">
    <name type="scientific">Mytilus galloprovincialis</name>
    <name type="common">Mediterranean mussel</name>
    <dbReference type="NCBI Taxonomy" id="29158"/>
    <lineage>
        <taxon>Eukaryota</taxon>
        <taxon>Metazoa</taxon>
        <taxon>Spiralia</taxon>
        <taxon>Lophotrochozoa</taxon>
        <taxon>Mollusca</taxon>
        <taxon>Bivalvia</taxon>
        <taxon>Autobranchia</taxon>
        <taxon>Pteriomorphia</taxon>
        <taxon>Mytilida</taxon>
        <taxon>Mytiloidea</taxon>
        <taxon>Mytilidae</taxon>
        <taxon>Mytilinae</taxon>
        <taxon>Mytilus</taxon>
    </lineage>
</organism>
<dbReference type="Proteomes" id="UP000596742">
    <property type="component" value="Unassembled WGS sequence"/>
</dbReference>
<dbReference type="SUPFAM" id="SSF49854">
    <property type="entry name" value="Spermadhesin, CUB domain"/>
    <property type="match status" value="1"/>
</dbReference>
<evidence type="ECO:0000256" key="3">
    <source>
        <dbReference type="SAM" id="SignalP"/>
    </source>
</evidence>
<keyword evidence="5" id="KW-1185">Reference proteome</keyword>
<keyword evidence="3" id="KW-0732">Signal</keyword>
<proteinExistence type="predicted"/>
<evidence type="ECO:0000313" key="5">
    <source>
        <dbReference type="Proteomes" id="UP000596742"/>
    </source>
</evidence>
<evidence type="ECO:0000313" key="4">
    <source>
        <dbReference type="EMBL" id="VDI53817.1"/>
    </source>
</evidence>
<keyword evidence="2" id="KW-0812">Transmembrane</keyword>
<comment type="caution">
    <text evidence="4">The sequence shown here is derived from an EMBL/GenBank/DDBJ whole genome shotgun (WGS) entry which is preliminary data.</text>
</comment>
<accession>A0A8B6FQR5</accession>
<evidence type="ECO:0000256" key="1">
    <source>
        <dbReference type="SAM" id="MobiDB-lite"/>
    </source>
</evidence>
<dbReference type="AlphaFoldDB" id="A0A8B6FQR5"/>
<evidence type="ECO:0000256" key="2">
    <source>
        <dbReference type="SAM" id="Phobius"/>
    </source>
</evidence>
<keyword evidence="2" id="KW-0472">Membrane</keyword>
<gene>
    <name evidence="4" type="ORF">MGAL_10B082767</name>
</gene>
<feature type="region of interest" description="Disordered" evidence="1">
    <location>
        <begin position="355"/>
        <end position="378"/>
    </location>
</feature>
<protein>
    <submittedName>
        <fullName evidence="4">Uncharacterized protein</fullName>
    </submittedName>
</protein>
<feature type="transmembrane region" description="Helical" evidence="2">
    <location>
        <begin position="321"/>
        <end position="344"/>
    </location>
</feature>
<reference evidence="4" key="1">
    <citation type="submission" date="2018-11" db="EMBL/GenBank/DDBJ databases">
        <authorList>
            <person name="Alioto T."/>
            <person name="Alioto T."/>
        </authorList>
    </citation>
    <scope>NUCLEOTIDE SEQUENCE</scope>
</reference>
<sequence>MLLKISNVLIIIILLSVGICTSTLVANVSEECMGNTNSNFLFPSCFSGEVMYVYDVYSYAKTLDSGCPQIQTSNVNVSEGCCAFHNASEDCGMRYYGPNGDLTTYSDCSGSVSCQKPIGWNDTIKVCNQSVFLPQTNYMQLNYHCIEEIQICSICSCTVSGTSLYIWNGEYPNAVNDCSLTSGCSCSIKSSGGSPIQLIAFDIRFKMNLTSGDCAQRLHIQDGKSEFDIACDDHNAFKKRTVYISTSNDIKLRLDNSLEGSNGYFWIQVKAFESIDTLTLHCGKENATYSCNDNFTIISENITEFVLQDRINKVAESGNGVGIGTIIGVVVAIIVLVVLALIAYRLWKRYKDKNTKVDPKPDPETDTDDDEFFNNNDQTPITSRAPEAVLIRMNTNI</sequence>
<feature type="chain" id="PRO_5032650850" evidence="3">
    <location>
        <begin position="23"/>
        <end position="397"/>
    </location>
</feature>
<dbReference type="InterPro" id="IPR035914">
    <property type="entry name" value="Sperma_CUB_dom_sf"/>
</dbReference>
<keyword evidence="2" id="KW-1133">Transmembrane helix</keyword>
<dbReference type="EMBL" id="UYJE01007337">
    <property type="protein sequence ID" value="VDI53817.1"/>
    <property type="molecule type" value="Genomic_DNA"/>
</dbReference>
<dbReference type="OrthoDB" id="6111408at2759"/>
<name>A0A8B6FQR5_MYTGA</name>
<feature type="signal peptide" evidence="3">
    <location>
        <begin position="1"/>
        <end position="22"/>
    </location>
</feature>